<name>A0ABP0LJX3_9DINO</name>
<dbReference type="PROSITE" id="PS50297">
    <property type="entry name" value="ANK_REP_REGION"/>
    <property type="match status" value="13"/>
</dbReference>
<dbReference type="Pfam" id="PF12796">
    <property type="entry name" value="Ank_2"/>
    <property type="match status" value="6"/>
</dbReference>
<dbReference type="SUPFAM" id="SSF55120">
    <property type="entry name" value="Pseudouridine synthase"/>
    <property type="match status" value="1"/>
</dbReference>
<organism evidence="6 7">
    <name type="scientific">Durusdinium trenchii</name>
    <dbReference type="NCBI Taxonomy" id="1381693"/>
    <lineage>
        <taxon>Eukaryota</taxon>
        <taxon>Sar</taxon>
        <taxon>Alveolata</taxon>
        <taxon>Dinophyceae</taxon>
        <taxon>Suessiales</taxon>
        <taxon>Symbiodiniaceae</taxon>
        <taxon>Durusdinium</taxon>
    </lineage>
</organism>
<accession>A0ABP0LJX3</accession>
<evidence type="ECO:0000256" key="2">
    <source>
        <dbReference type="ARBA" id="ARBA00023043"/>
    </source>
</evidence>
<feature type="repeat" description="ANK" evidence="3">
    <location>
        <begin position="2016"/>
        <end position="2048"/>
    </location>
</feature>
<dbReference type="InterPro" id="IPR051165">
    <property type="entry name" value="Multifunctional_ANK_Repeat"/>
</dbReference>
<comment type="caution">
    <text evidence="6">The sequence shown here is derived from an EMBL/GenBank/DDBJ whole genome shotgun (WGS) entry which is preliminary data.</text>
</comment>
<dbReference type="NCBIfam" id="TIGR00756">
    <property type="entry name" value="PPR"/>
    <property type="match status" value="1"/>
</dbReference>
<dbReference type="CDD" id="cd17039">
    <property type="entry name" value="Ubl_ubiquitin_like"/>
    <property type="match status" value="1"/>
</dbReference>
<keyword evidence="7" id="KW-1185">Reference proteome</keyword>
<feature type="repeat" description="ANK" evidence="3">
    <location>
        <begin position="1779"/>
        <end position="1811"/>
    </location>
</feature>
<sequence>MGERSTRSRLHVRVSAAGGQELYAAKVPSDFAVRDLKEELLLLLWIPRDQQHLTLNDGQCVQEDTMKLKDLHAMKQEEMELYRMLISESPKPPRAFDLDFILFVTSGFYLLHWEEKPKFRATKLPLSFPLLALNQRIFVEEVLEAPPTTPLYVGDEIREVNHRPVSSLKKGEFFQLFDQALYGGVFKLHRGSLDCYFQNRRSPEGTSVSAELSVFCIIASMSDEEVLALRVAGGTTAGELKQQVERQLHVPTFCQQLVHERRALEDTAVLTSQEPIGLRLILLRLALFTQEELGHALASGIHADLGLAFCDPAFLPPGRVAVAAVAPAAWLEILQFLGEEDFDDLADGQVVAVLPRDDYDALVRLGPLNFLFHSADVHRSEPHIPQELEQPLDPPDVTTDELPTTSVAPLSTARPERPFRRAVSRVVEDTSSAIQKEAEVIRETAEAQKQLFERLRQGDEAQQALGGRCEHLEKRLSEQESLHRETKELATRAMDAVPNLEAMSLDRLGELELQLQRLQQSHLQRQADSRAEVEGLEERVVSGFEGHQHLQEALKGLQEQQEQLQLRCGALEAQLLELPKAQEKAFLEMSQQDSQVAKDLRGLQARLEATEGLLSGARSNEQSLQDQLSSLEQTLEDRQRSVVRDLEQLKTDCSKEFAFAQSTWARIIDWQAQVDVATLQQHGKLDLSRQVLPWLRESVAPHCLTGFLKKLARSHGSEEACRLLGALQERRLETNVIHYSCVMSACDAERNWPLALQLLQEMSQGELQADVLVYNHAAHAVSSSSWQLSVEVLERALQANACDEKTFGIILAAAPRSEQWLERMERERIWPNTICYNAAISSCSDWPTALQLFSSMQSKNVQPDLRTCNGLLSKVPSRTAVNFFEEMFALTVTPDEISYNSAIHNSEWQTAVSLLADMDSRSLRLNLLAASSAVNACTRASEWWTALQLANDIFLGEKGLRRLRPDRIAITALLSACDKGGQWALVLELLEDGDSLDTTSLSIAMNALTHHGQWQRACNLFHQAKDLDRDLRSYTALVHACGEGAQWESACGLLEEVSMPDTVMFNAVIAACSWDVAIGLIQKMKAVGCKMNCLTFGALTSSAASSKQWTVALSTLLEMHSKGIEADFMWKKTMASFDSSTWPKALKLLPLAESYGTEGVQWLSSHVQALESAGRRLPWEKALAFLEEPATWGSSLPSLEAFNAVIHLFEKAGAWDAALRAFSTMQDFSVEPNRVSVNSVISACEKSRRWRWALKLLQELLEDGNADEVSYNAAISALEKSGQWQYTLLLLEQMLSPDQNEVLPDQVSFNAAIGACAKEEHWEGALSLFALMQSRQIQADEITYNCLASACEADRWQFSLFFLLNSTGVERVERGELPTRISQDVASQAAELLKLVDPGDFQLQALASTLWSLRSAPWTVALRSELRRRLRSGPLRGARQAHGELRRLGLRHLATLGQVLAAEHDTKAEELDLLRKEMAWRMETFPMESMSDVALKDLATAALALLYATECAVSGAVSSAVSGGRLRVALNELQWLEEHHNSVRAPRICNGGWAAALKELLASPTRLHVTRFRLRLMLQGCFQVLSDSEILSLPQNLELVLLELLPPKVTHTERLIGACMQNRVHRVETLLQLPQDPNDQDEEGRRPLHFAAAAGHVRCVNLLLEAKASQEPASDNLGRACPLHFAAGQGHLEVVRVLLAAGAEKDQETDGGATPLHVACEEGYADVVRHLIECGADKDKARSDDGATPLLLASLEGHLEVVRTLLEVDVDKEKATSDTGTTPLHEAVRHNRREVMQLLLERRADADRMTMQHGLTPLHIAVQEGHHEGIGLLLDFGAEKDKPCRDVGAPPLLHAVALNQLPIVKVLLERRAQIDKSAENVGIAPLHVAAERGSVPITRLLLEFGADRDSSSAAGEVPLHFAASQGHLEVSRLLLEAGAQKESATRELGITPLHRAAQEGHLEVVRLLLSAGAAKDKAILSDGATPLLFAAIRGHMEVCRLLLGANAPIDQATSDRGSTPLHMAAQEGHVELVRFLVASGADKDLARTDDGTTPLLLGVLQGHLEVARVLLELGVETDKATTDDGTTALHLAVRQYDLHMVQLLLDFGARPDVTNALGDRPLDVALRYEDQDMVDLLSSSVHPKRRKLCPRSTGRLGQLLDQRAATTAQPAPMLSAASSPSSAGMLGALAPQVLWHGGSCLVLWKPPHWQVDEREPKEEVEIIRDGRGLMSPFLQAMLPKRRHPVVYDPMHQRGFLHRLDVPSSGLIVAAATYQSLHDLKFQLSTGALQREYLVLCHGHVSSERHSIQSEIT</sequence>
<feature type="coiled-coil region" evidence="5">
    <location>
        <begin position="614"/>
        <end position="641"/>
    </location>
</feature>
<protein>
    <submittedName>
        <fullName evidence="6">Uncharacterized protein</fullName>
    </submittedName>
</protein>
<dbReference type="Pfam" id="PF13812">
    <property type="entry name" value="PPR_3"/>
    <property type="match status" value="1"/>
</dbReference>
<feature type="repeat" description="PPR" evidence="4">
    <location>
        <begin position="1198"/>
        <end position="1232"/>
    </location>
</feature>
<dbReference type="InterPro" id="IPR011990">
    <property type="entry name" value="TPR-like_helical_dom_sf"/>
</dbReference>
<feature type="repeat" description="ANK" evidence="3">
    <location>
        <begin position="1643"/>
        <end position="1675"/>
    </location>
</feature>
<dbReference type="Pfam" id="PF13041">
    <property type="entry name" value="PPR_2"/>
    <property type="match status" value="1"/>
</dbReference>
<dbReference type="Gene3D" id="3.30.2350.10">
    <property type="entry name" value="Pseudouridine synthase"/>
    <property type="match status" value="1"/>
</dbReference>
<feature type="repeat" description="ANK" evidence="3">
    <location>
        <begin position="1678"/>
        <end position="1710"/>
    </location>
</feature>
<evidence type="ECO:0000256" key="4">
    <source>
        <dbReference type="PROSITE-ProRule" id="PRU00708"/>
    </source>
</evidence>
<proteinExistence type="predicted"/>
<dbReference type="Pfam" id="PF01535">
    <property type="entry name" value="PPR"/>
    <property type="match status" value="1"/>
</dbReference>
<dbReference type="Pfam" id="PF13637">
    <property type="entry name" value="Ank_4"/>
    <property type="match status" value="1"/>
</dbReference>
<feature type="repeat" description="ANK" evidence="3">
    <location>
        <begin position="2084"/>
        <end position="2116"/>
    </location>
</feature>
<dbReference type="PANTHER" id="PTHR24123">
    <property type="entry name" value="ANKYRIN REPEAT-CONTAINING"/>
    <property type="match status" value="1"/>
</dbReference>
<feature type="repeat" description="ANK" evidence="3">
    <location>
        <begin position="1948"/>
        <end position="1973"/>
    </location>
</feature>
<gene>
    <name evidence="6" type="ORF">CCMP2556_LOCUS21345</name>
</gene>
<feature type="repeat" description="ANK" evidence="3">
    <location>
        <begin position="1982"/>
        <end position="2014"/>
    </location>
</feature>
<dbReference type="Proteomes" id="UP001642484">
    <property type="component" value="Unassembled WGS sequence"/>
</dbReference>
<dbReference type="PRINTS" id="PR01415">
    <property type="entry name" value="ANKYRIN"/>
</dbReference>
<reference evidence="6 7" key="1">
    <citation type="submission" date="2024-02" db="EMBL/GenBank/DDBJ databases">
        <authorList>
            <person name="Chen Y."/>
            <person name="Shah S."/>
            <person name="Dougan E. K."/>
            <person name="Thang M."/>
            <person name="Chan C."/>
        </authorList>
    </citation>
    <scope>NUCLEOTIDE SEQUENCE [LARGE SCALE GENOMIC DNA]</scope>
</reference>
<dbReference type="InterPro" id="IPR002885">
    <property type="entry name" value="PPR_rpt"/>
</dbReference>
<feature type="repeat" description="PPR" evidence="4">
    <location>
        <begin position="1233"/>
        <end position="1267"/>
    </location>
</feature>
<feature type="repeat" description="ANK" evidence="3">
    <location>
        <begin position="1813"/>
        <end position="1845"/>
    </location>
</feature>
<dbReference type="SUPFAM" id="SSF54236">
    <property type="entry name" value="Ubiquitin-like"/>
    <property type="match status" value="1"/>
</dbReference>
<dbReference type="SMART" id="SM00248">
    <property type="entry name" value="ANK"/>
    <property type="match status" value="16"/>
</dbReference>
<dbReference type="PROSITE" id="PS51375">
    <property type="entry name" value="PPR"/>
    <property type="match status" value="3"/>
</dbReference>
<dbReference type="PROSITE" id="PS50088">
    <property type="entry name" value="ANK_REPEAT"/>
    <property type="match status" value="13"/>
</dbReference>
<dbReference type="InterPro" id="IPR020103">
    <property type="entry name" value="PsdUridine_synth_cat_dom_sf"/>
</dbReference>
<evidence type="ECO:0000256" key="5">
    <source>
        <dbReference type="SAM" id="Coils"/>
    </source>
</evidence>
<dbReference type="InterPro" id="IPR002110">
    <property type="entry name" value="Ankyrin_rpt"/>
</dbReference>
<keyword evidence="2 3" id="KW-0040">ANK repeat</keyword>
<dbReference type="Gene3D" id="1.25.40.10">
    <property type="entry name" value="Tetratricopeptide repeat domain"/>
    <property type="match status" value="6"/>
</dbReference>
<feature type="repeat" description="ANK" evidence="3">
    <location>
        <begin position="1914"/>
        <end position="1946"/>
    </location>
</feature>
<feature type="repeat" description="ANK" evidence="3">
    <location>
        <begin position="2050"/>
        <end position="2082"/>
    </location>
</feature>
<evidence type="ECO:0000256" key="3">
    <source>
        <dbReference type="PROSITE-ProRule" id="PRU00023"/>
    </source>
</evidence>
<feature type="repeat" description="ANK" evidence="3">
    <location>
        <begin position="1881"/>
        <end position="1913"/>
    </location>
</feature>
<dbReference type="SUPFAM" id="SSF48403">
    <property type="entry name" value="Ankyrin repeat"/>
    <property type="match status" value="2"/>
</dbReference>
<feature type="repeat" description="ANK" evidence="3">
    <location>
        <begin position="1745"/>
        <end position="1777"/>
    </location>
</feature>
<dbReference type="EMBL" id="CAXAMN010012891">
    <property type="protein sequence ID" value="CAK9039263.1"/>
    <property type="molecule type" value="Genomic_DNA"/>
</dbReference>
<feature type="repeat" description="PPR" evidence="4">
    <location>
        <begin position="1305"/>
        <end position="1339"/>
    </location>
</feature>
<dbReference type="Gene3D" id="1.25.40.20">
    <property type="entry name" value="Ankyrin repeat-containing domain"/>
    <property type="match status" value="4"/>
</dbReference>
<dbReference type="InterPro" id="IPR036770">
    <property type="entry name" value="Ankyrin_rpt-contain_sf"/>
</dbReference>
<keyword evidence="1" id="KW-0677">Repeat</keyword>
<evidence type="ECO:0000313" key="6">
    <source>
        <dbReference type="EMBL" id="CAK9039263.1"/>
    </source>
</evidence>
<dbReference type="PANTHER" id="PTHR24123:SF33">
    <property type="entry name" value="PROTEIN HOS4"/>
    <property type="match status" value="1"/>
</dbReference>
<evidence type="ECO:0000256" key="1">
    <source>
        <dbReference type="ARBA" id="ARBA00022737"/>
    </source>
</evidence>
<feature type="coiled-coil region" evidence="5">
    <location>
        <begin position="547"/>
        <end position="574"/>
    </location>
</feature>
<keyword evidence="5" id="KW-0175">Coiled coil</keyword>
<feature type="repeat" description="ANK" evidence="3">
    <location>
        <begin position="1711"/>
        <end position="1743"/>
    </location>
</feature>
<dbReference type="InterPro" id="IPR029071">
    <property type="entry name" value="Ubiquitin-like_domsf"/>
</dbReference>
<evidence type="ECO:0000313" key="7">
    <source>
        <dbReference type="Proteomes" id="UP001642484"/>
    </source>
</evidence>